<feature type="region of interest" description="Disordered" evidence="2">
    <location>
        <begin position="110"/>
        <end position="146"/>
    </location>
</feature>
<dbReference type="GO" id="GO:0006511">
    <property type="term" value="P:ubiquitin-dependent protein catabolic process"/>
    <property type="evidence" value="ECO:0007669"/>
    <property type="project" value="InterPro"/>
</dbReference>
<name>A0AA88RKN2_9ASTE</name>
<dbReference type="Proteomes" id="UP001187471">
    <property type="component" value="Unassembled WGS sequence"/>
</dbReference>
<feature type="compositionally biased region" description="Polar residues" evidence="2">
    <location>
        <begin position="13"/>
        <end position="27"/>
    </location>
</feature>
<comment type="caution">
    <text evidence="4">The sequence shown here is derived from an EMBL/GenBank/DDBJ whole genome shotgun (WGS) entry which is preliminary data.</text>
</comment>
<dbReference type="PANTHER" id="PTHR11932">
    <property type="entry name" value="CULLIN"/>
    <property type="match status" value="1"/>
</dbReference>
<dbReference type="InterPro" id="IPR016159">
    <property type="entry name" value="Cullin_repeat-like_dom_sf"/>
</dbReference>
<evidence type="ECO:0000256" key="2">
    <source>
        <dbReference type="SAM" id="MobiDB-lite"/>
    </source>
</evidence>
<evidence type="ECO:0000256" key="1">
    <source>
        <dbReference type="ARBA" id="ARBA00006019"/>
    </source>
</evidence>
<dbReference type="Pfam" id="PF00888">
    <property type="entry name" value="Cullin"/>
    <property type="match status" value="1"/>
</dbReference>
<feature type="domain" description="Cullin N-terminal" evidence="3">
    <location>
        <begin position="190"/>
        <end position="418"/>
    </location>
</feature>
<evidence type="ECO:0000259" key="3">
    <source>
        <dbReference type="Pfam" id="PF00888"/>
    </source>
</evidence>
<gene>
    <name evidence="4" type="ORF">RJ640_024773</name>
</gene>
<protein>
    <recommendedName>
        <fullName evidence="3">Cullin N-terminal domain-containing protein</fullName>
    </recommendedName>
</protein>
<dbReference type="AlphaFoldDB" id="A0AA88RKN2"/>
<accession>A0AA88RKN2</accession>
<sequence>FHSTDDCKRNPKNKNSVSGYTPPKSLSQPATAVIDTVVSALPSSSTSTMELNVDELAVVLNYRLSQTGRADWEDTFFVHVPSLDTPSSTSSLEMLACSIDLFPDSTTSLPTPSHANAIDPLAPGPDFPSTSASDTAPPSPPLAPQVRTTSGRVLYLMACTIRPHPFYSSLPSQLQTGDAILSIVAPLQVERILHEEERRKRYLLPQETIERLLKHPPHDYSLQLYERFKRALEESISLKVLPSLMDKNGAPLLTELLHMWAKYKVMVKCLGGFFLYLDRHFTDGKSAAPLRDVSVVCFHDLVFVKFYDKCRDAAIDLISEDRAEKMIDRGLLKNISSFFMEIGGQGNTSYYESFEKAIIADVSIYYSSLASEWLFRYSFTDYIRKAEWCLNQENARASQFLYQTSVEKLLQVLSSSLVLYH</sequence>
<dbReference type="Gene3D" id="1.20.1310.10">
    <property type="entry name" value="Cullin Repeats"/>
    <property type="match status" value="2"/>
</dbReference>
<proteinExistence type="inferred from homology"/>
<dbReference type="EMBL" id="JAVXUO010002120">
    <property type="protein sequence ID" value="KAK2976045.1"/>
    <property type="molecule type" value="Genomic_DNA"/>
</dbReference>
<dbReference type="SUPFAM" id="SSF74788">
    <property type="entry name" value="Cullin repeat-like"/>
    <property type="match status" value="1"/>
</dbReference>
<dbReference type="InterPro" id="IPR045093">
    <property type="entry name" value="Cullin"/>
</dbReference>
<dbReference type="InterPro" id="IPR001373">
    <property type="entry name" value="Cullin_N"/>
</dbReference>
<organism evidence="4 5">
    <name type="scientific">Escallonia rubra</name>
    <dbReference type="NCBI Taxonomy" id="112253"/>
    <lineage>
        <taxon>Eukaryota</taxon>
        <taxon>Viridiplantae</taxon>
        <taxon>Streptophyta</taxon>
        <taxon>Embryophyta</taxon>
        <taxon>Tracheophyta</taxon>
        <taxon>Spermatophyta</taxon>
        <taxon>Magnoliopsida</taxon>
        <taxon>eudicotyledons</taxon>
        <taxon>Gunneridae</taxon>
        <taxon>Pentapetalae</taxon>
        <taxon>asterids</taxon>
        <taxon>campanulids</taxon>
        <taxon>Escalloniales</taxon>
        <taxon>Escalloniaceae</taxon>
        <taxon>Escallonia</taxon>
    </lineage>
</organism>
<dbReference type="GO" id="GO:0031625">
    <property type="term" value="F:ubiquitin protein ligase binding"/>
    <property type="evidence" value="ECO:0007669"/>
    <property type="project" value="InterPro"/>
</dbReference>
<keyword evidence="5" id="KW-1185">Reference proteome</keyword>
<reference evidence="4" key="1">
    <citation type="submission" date="2022-12" db="EMBL/GenBank/DDBJ databases">
        <title>Draft genome assemblies for two species of Escallonia (Escalloniales).</title>
        <authorList>
            <person name="Chanderbali A."/>
            <person name="Dervinis C."/>
            <person name="Anghel I."/>
            <person name="Soltis D."/>
            <person name="Soltis P."/>
            <person name="Zapata F."/>
        </authorList>
    </citation>
    <scope>NUCLEOTIDE SEQUENCE</scope>
    <source>
        <strain evidence="4">UCBG92.1500</strain>
        <tissue evidence="4">Leaf</tissue>
    </source>
</reference>
<feature type="region of interest" description="Disordered" evidence="2">
    <location>
        <begin position="1"/>
        <end position="27"/>
    </location>
</feature>
<comment type="similarity">
    <text evidence="1">Belongs to the cullin family.</text>
</comment>
<evidence type="ECO:0000313" key="4">
    <source>
        <dbReference type="EMBL" id="KAK2976045.1"/>
    </source>
</evidence>
<evidence type="ECO:0000313" key="5">
    <source>
        <dbReference type="Proteomes" id="UP001187471"/>
    </source>
</evidence>
<feature type="non-terminal residue" evidence="4">
    <location>
        <position position="1"/>
    </location>
</feature>